<organism evidence="2 3">
    <name type="scientific">Roseivirga misakiensis</name>
    <dbReference type="NCBI Taxonomy" id="1563681"/>
    <lineage>
        <taxon>Bacteria</taxon>
        <taxon>Pseudomonadati</taxon>
        <taxon>Bacteroidota</taxon>
        <taxon>Cytophagia</taxon>
        <taxon>Cytophagales</taxon>
        <taxon>Roseivirgaceae</taxon>
        <taxon>Roseivirga</taxon>
    </lineage>
</organism>
<protein>
    <recommendedName>
        <fullName evidence="4">Outer membrane protein beta-barrel domain-containing protein</fullName>
    </recommendedName>
</protein>
<dbReference type="RefSeq" id="WP_069834847.1">
    <property type="nucleotide sequence ID" value="NZ_MDGQ01000004.1"/>
</dbReference>
<evidence type="ECO:0000256" key="1">
    <source>
        <dbReference type="SAM" id="SignalP"/>
    </source>
</evidence>
<comment type="caution">
    <text evidence="2">The sequence shown here is derived from an EMBL/GenBank/DDBJ whole genome shotgun (WGS) entry which is preliminary data.</text>
</comment>
<evidence type="ECO:0000313" key="3">
    <source>
        <dbReference type="Proteomes" id="UP000095552"/>
    </source>
</evidence>
<accession>A0A1E5T3G5</accession>
<name>A0A1E5T3G5_9BACT</name>
<keyword evidence="1" id="KW-0732">Signal</keyword>
<gene>
    <name evidence="2" type="ORF">BFP71_07390</name>
</gene>
<dbReference type="Proteomes" id="UP000095552">
    <property type="component" value="Unassembled WGS sequence"/>
</dbReference>
<dbReference type="AlphaFoldDB" id="A0A1E5T3G5"/>
<dbReference type="STRING" id="1563681.BFP71_07390"/>
<keyword evidence="3" id="KW-1185">Reference proteome</keyword>
<evidence type="ECO:0008006" key="4">
    <source>
        <dbReference type="Google" id="ProtNLM"/>
    </source>
</evidence>
<sequence length="141" mass="15590">MKKILTIALVLCSFSTLKAQVGFSYLHSDVVSTLGISSNPQKRFWAEARLTLDVAWQDVGPELVTFVNVVKRKDFDFFVGAGGRFNVLEGVILPAVGFQIKPIESKPNLAIHAEAMFIAGVNADVFKGSIGLRYFLRKKEK</sequence>
<feature type="signal peptide" evidence="1">
    <location>
        <begin position="1"/>
        <end position="19"/>
    </location>
</feature>
<feature type="chain" id="PRO_5009185907" description="Outer membrane protein beta-barrel domain-containing protein" evidence="1">
    <location>
        <begin position="20"/>
        <end position="141"/>
    </location>
</feature>
<evidence type="ECO:0000313" key="2">
    <source>
        <dbReference type="EMBL" id="OEK05928.1"/>
    </source>
</evidence>
<dbReference type="EMBL" id="MDGQ01000004">
    <property type="protein sequence ID" value="OEK05928.1"/>
    <property type="molecule type" value="Genomic_DNA"/>
</dbReference>
<proteinExistence type="predicted"/>
<dbReference type="OrthoDB" id="960907at2"/>
<reference evidence="2 3" key="1">
    <citation type="submission" date="2016-08" db="EMBL/GenBank/DDBJ databases">
        <title>Draft genome of Fabibacter sp. strain SK-8.</title>
        <authorList>
            <person name="Wong S.-K."/>
            <person name="Hamasaki K."/>
            <person name="Yoshizawa S."/>
        </authorList>
    </citation>
    <scope>NUCLEOTIDE SEQUENCE [LARGE SCALE GENOMIC DNA]</scope>
    <source>
        <strain evidence="2 3">SK-8</strain>
    </source>
</reference>